<evidence type="ECO:0000313" key="1">
    <source>
        <dbReference type="EMBL" id="KAL3533210.1"/>
    </source>
</evidence>
<dbReference type="EMBL" id="JBJUIK010000003">
    <property type="protein sequence ID" value="KAL3533210.1"/>
    <property type="molecule type" value="Genomic_DNA"/>
</dbReference>
<name>A0ABD3APV1_9GENT</name>
<accession>A0ABD3APV1</accession>
<comment type="caution">
    <text evidence="1">The sequence shown here is derived from an EMBL/GenBank/DDBJ whole genome shotgun (WGS) entry which is preliminary data.</text>
</comment>
<evidence type="ECO:0000313" key="2">
    <source>
        <dbReference type="Proteomes" id="UP001630127"/>
    </source>
</evidence>
<sequence length="216" mass="23880">MIIHAQTVGTLGLSSTDKEAIPTLLTTAALLDKMENPSPTQTPLKIDVVAVNDQAPIVPSADNGANGLSNEALDFSDIAPPDDSYKTVFQPRTHDVGMKMLETTSLHGKLWLPECVCDNHHIKFRYSRKRKVILSTNIVDSLPDSNSVSQLDMPQEVLSKVLHDFMAQLKSKGIGLDALTFPKWRIKYSKQFIVTRTILTTEATWSNSNFSLDVSQ</sequence>
<organism evidence="1 2">
    <name type="scientific">Cinchona calisaya</name>
    <dbReference type="NCBI Taxonomy" id="153742"/>
    <lineage>
        <taxon>Eukaryota</taxon>
        <taxon>Viridiplantae</taxon>
        <taxon>Streptophyta</taxon>
        <taxon>Embryophyta</taxon>
        <taxon>Tracheophyta</taxon>
        <taxon>Spermatophyta</taxon>
        <taxon>Magnoliopsida</taxon>
        <taxon>eudicotyledons</taxon>
        <taxon>Gunneridae</taxon>
        <taxon>Pentapetalae</taxon>
        <taxon>asterids</taxon>
        <taxon>lamiids</taxon>
        <taxon>Gentianales</taxon>
        <taxon>Rubiaceae</taxon>
        <taxon>Cinchonoideae</taxon>
        <taxon>Cinchoneae</taxon>
        <taxon>Cinchona</taxon>
    </lineage>
</organism>
<protein>
    <submittedName>
        <fullName evidence="1">Uncharacterized protein</fullName>
    </submittedName>
</protein>
<proteinExistence type="predicted"/>
<dbReference type="AlphaFoldDB" id="A0ABD3APV1"/>
<dbReference type="Proteomes" id="UP001630127">
    <property type="component" value="Unassembled WGS sequence"/>
</dbReference>
<gene>
    <name evidence="1" type="ORF">ACH5RR_006731</name>
</gene>
<keyword evidence="2" id="KW-1185">Reference proteome</keyword>
<reference evidence="1 2" key="1">
    <citation type="submission" date="2024-11" db="EMBL/GenBank/DDBJ databases">
        <title>A near-complete genome assembly of Cinchona calisaya.</title>
        <authorList>
            <person name="Lian D.C."/>
            <person name="Zhao X.W."/>
            <person name="Wei L."/>
        </authorList>
    </citation>
    <scope>NUCLEOTIDE SEQUENCE [LARGE SCALE GENOMIC DNA]</scope>
    <source>
        <tissue evidence="1">Nenye</tissue>
    </source>
</reference>